<sequence length="32" mass="3889">MDMIIPNLISMAGLKKIEKKFIRKFHYLMHQL</sequence>
<name>M1PI36_9VIRU</name>
<dbReference type="EMBL" id="KC008572">
    <property type="protein sequence ID" value="AGF85768.1"/>
    <property type="molecule type" value="Genomic_DNA"/>
</dbReference>
<reference evidence="1 2" key="1">
    <citation type="submission" date="2012-10" db="EMBL/GenBank/DDBJ databases">
        <title>Complete genome sequence of Moumouvirus goulette.</title>
        <authorList>
            <person name="Fournous G."/>
            <person name="Bougalmi M."/>
            <person name="Colson P."/>
        </authorList>
    </citation>
    <scope>NUCLEOTIDE SEQUENCE [LARGE SCALE GENOMIC DNA]</scope>
</reference>
<keyword evidence="2" id="KW-1185">Reference proteome</keyword>
<protein>
    <submittedName>
        <fullName evidence="1">Uncharacterized protein</fullName>
    </submittedName>
</protein>
<evidence type="ECO:0000313" key="1">
    <source>
        <dbReference type="EMBL" id="AGF85768.1"/>
    </source>
</evidence>
<dbReference type="Proteomes" id="UP000241071">
    <property type="component" value="Segment"/>
</dbReference>
<accession>M1PI36</accession>
<gene>
    <name evidence="1" type="ORF">glt_00965</name>
</gene>
<organism evidence="1 2">
    <name type="scientific">Moumouvirus goulette</name>
    <dbReference type="NCBI Taxonomy" id="1247379"/>
    <lineage>
        <taxon>Viruses</taxon>
        <taxon>Varidnaviria</taxon>
        <taxon>Bamfordvirae</taxon>
        <taxon>Nucleocytoviricota</taxon>
        <taxon>Megaviricetes</taxon>
        <taxon>Imitervirales</taxon>
        <taxon>Mimiviridae</taxon>
        <taxon>Megamimivirinae</taxon>
        <taxon>Moumouvirus</taxon>
        <taxon>Moumouvirus goulettemassiliense</taxon>
    </lineage>
</organism>
<evidence type="ECO:0000313" key="2">
    <source>
        <dbReference type="Proteomes" id="UP000241071"/>
    </source>
</evidence>
<proteinExistence type="predicted"/>